<evidence type="ECO:0000313" key="1">
    <source>
        <dbReference type="EMBL" id="KAJ9123909.1"/>
    </source>
</evidence>
<sequence>MEDNAAAAWGDDASPGHSPKLDERDIWASIPERPSFEERDTAALGGVGETELDVSEGEEVDVWAIPSQDIAGPAETPEIKDTRTEQTAATPTDANTALSLPVPACGTSLTEEETGTIPAAIHVHSDDPHTQEAEESFDDFDDEPFPAVPAASSSTFPLPASTSGAFPNNSKSNDNEQEEETDGSVNPSAPADDFADFGDFEDFDDVEPAAAFPSSGYQDTAASDGFGTAKRGVAASGFGGEFTDEPLHVWDDPDRPAPLKSLSLEPFPPPDLTDQIATLLSRIFPNRDDPTLGENLTREGIRQVEGVNQVLITQASRDLYTQLITPPPLKPLDWKRSRTRREQLISLGIPVNLDEVDTSRLPPLKITTKEGQAAALAASKGRPERQRTRDERMLGDLPPFDKERAERLLSYREDQLSLVPPAYLTRMQQDLVTTLSSASAIVAHLKQTNDILTEDNRAKNEQIASLIAQAQRMKAAESASGAGGGAGGVFRKASARHRTSNSLSLSGGNTPRRTFTVHSTKQRKQTFFTSPQEPFSTFTSEWRCTDNSHYIYLVYGTEQSVMAYRVSSEGRPPADRARSGSRHHGSGRRTSNNNDDDDQDYSRMRLVEGGAQSRVDDIRRTTGSGSRSNDNRLRTAETIENRRKESHNHRGVHHGRTGKQSGHDVAAEIETLTSRLKTQLANPKSVPWDRTIEKTSRQLRTAFMLLLFEHHTSPLAQNIDQVWMTTSYWLISAFRTMIADVEKKIAVATTGTGAGDHESRYPQARRNETGHRDGGDNKRDRETLSGPVELRKLLQRFQRFLTSEIGFYQSLIKKLVKRFDLLGRHVNSVELKGYLEMLGEGLETSDVAVDEGGEGFFPSSGNDVTGQPPREQDQRLATLDFSTLHLSREEIHKKLSLVHKSLICLGDISRYKELYGPERERKRLERVAAHGGGVGDALGRGGRRNGKAGPSVGGAAGRLKNNEERFRRAKQYYMVAKGFLPDNGNPFNQLAVISVEIGDIFDAVYHYHRALACSTPFKSAGHNLRRSLDKAKRDWMVYVSERKGAKGDWVVVFDELVKGCEVAMFKNEEVVMQAIDGHDDVSGPELIDSHLDHLAMLIKDRLLPSADIVKTVVLALAADWNTMMNQIPPSSSGKTRDDPHYYLVYCLAICQTVCQAALEEVQSCLAPQVLDTLANDNSVPIHASTSPVANGEAEIDINLSINITAALRRILPVLRIISKWLKGNVARLVRAEQDGGKVAEEVEIFASTYMDLLRHMEALFPLEQLPKQYDPLEEDYDMKGFSPVKRGMMDSTEGEEMGGAAARHSADVHPNEEQLMRISDILLDGKLILFQTEAKVLFGLDQTAVGLGVSHATSVELGAPNAQLASLHLYQDVIVQAMPFTFAPPDTRRIDVDVEVASVGAETEDDPVNMAMRATMTDGSSLEDEDRHEKDFDDEEEEEQMVWGGRNASTPPVAADSHAHGLRTSTSSAATDLLHTLIHGPAAAACASQTSSPTHRASFVDSSRPLPNRLFGGNFGSIWAPAFGEMNVAGDMARSRSGSGAGFPRVQRDMAQSPSIWGHPDVNRTPQQDALNSFASGSDSERHNAIGDIGQASFTPFG</sequence>
<keyword evidence="2" id="KW-1185">Reference proteome</keyword>
<protein>
    <submittedName>
        <fullName evidence="1">Uncharacterized protein</fullName>
    </submittedName>
</protein>
<proteinExistence type="predicted"/>
<accession>A0ACC2XIN9</accession>
<gene>
    <name evidence="1" type="ORF">QFC22_000699</name>
</gene>
<name>A0ACC2XIN9_9TREE</name>
<dbReference type="Proteomes" id="UP001243375">
    <property type="component" value="Unassembled WGS sequence"/>
</dbReference>
<organism evidence="1 2">
    <name type="scientific">Naganishia vaughanmartiniae</name>
    <dbReference type="NCBI Taxonomy" id="1424756"/>
    <lineage>
        <taxon>Eukaryota</taxon>
        <taxon>Fungi</taxon>
        <taxon>Dikarya</taxon>
        <taxon>Basidiomycota</taxon>
        <taxon>Agaricomycotina</taxon>
        <taxon>Tremellomycetes</taxon>
        <taxon>Filobasidiales</taxon>
        <taxon>Filobasidiaceae</taxon>
        <taxon>Naganishia</taxon>
    </lineage>
</organism>
<reference evidence="1" key="1">
    <citation type="submission" date="2023-04" db="EMBL/GenBank/DDBJ databases">
        <title>Draft Genome sequencing of Naganishia species isolated from polar environments using Oxford Nanopore Technology.</title>
        <authorList>
            <person name="Leo P."/>
            <person name="Venkateswaran K."/>
        </authorList>
    </citation>
    <scope>NUCLEOTIDE SEQUENCE</scope>
    <source>
        <strain evidence="1">MNA-CCFEE 5425</strain>
    </source>
</reference>
<comment type="caution">
    <text evidence="1">The sequence shown here is derived from an EMBL/GenBank/DDBJ whole genome shotgun (WGS) entry which is preliminary data.</text>
</comment>
<dbReference type="EMBL" id="JASBWU010000002">
    <property type="protein sequence ID" value="KAJ9123909.1"/>
    <property type="molecule type" value="Genomic_DNA"/>
</dbReference>
<evidence type="ECO:0000313" key="2">
    <source>
        <dbReference type="Proteomes" id="UP001243375"/>
    </source>
</evidence>